<dbReference type="Proteomes" id="UP001144978">
    <property type="component" value="Unassembled WGS sequence"/>
</dbReference>
<gene>
    <name evidence="1" type="ORF">NUW54_g1941</name>
</gene>
<proteinExistence type="predicted"/>
<dbReference type="EMBL" id="JANSHE010000343">
    <property type="protein sequence ID" value="KAJ3012206.1"/>
    <property type="molecule type" value="Genomic_DNA"/>
</dbReference>
<sequence length="948" mass="106304">MLETRADVNWFYTHLGIDDTYFQSESVEVISDHIIALYGAKVLAYTKHDPSKLVIDLEKIDEDGNGATFIHTSSPGKTSTEGPGATCESRIDEMFLDDSTPQKAYRLETYRSQGSISATASQQLRCYFVTKCNFPANPPKSTRTDGKTDIRTVSDPIFLEKASENTLEIYQRVMWNVEQRFGPVIEVFEVEGSRERRLVIGYKMGGTKKFFSALSNLYHFYALYSAQTLSLGPVEQFSNGITIISLYLNPLPNANAPPIEHSIFQVMKEASLLYCLPDNPFFYAGAGPSGDHAVQEATYAYCGWVFAQHFCNRLGQAYLALKNTLDESNPTHASVLNDIKRRFREETFTRESIAQVIHAHADLTDEAAQLMPTLSYQRLRTQMPLTDAELYDKIRRTVPNKHELQVLESFLIFNKHVLKTNFYQPTKVALSFRLAPDFLPEVEYPKKPFGMFFVIGGEFRGFHIRFKDVARGGIRIVMSRNRENYSINQRMLFDENYGLASTQSLKNKDIPEGGAKGTILPSLGANPKLCFEKYVDAIIDLLIPGQTPGIKERLVDLYGKPELLFFGPDVLSLSPTEGTADLMDWAALHARARGADAWWKSFTTGKSADTLGGVPHDVYGMTSLSVRQYVLGIYKQLGLREKDITKVQTGGPGSDKTVAIIDGSGVLHDPAGLNREELVRLAKLRKPVAFFDTSKLSKDGYLVRVEDQDVKLPSGEVVLDGTDFRNGAHLRFKADLFVPCGGRPEAVNISNVAALVDADGKPHFKYIVEGANLFLTQQARLFLEKRKVILFKDSSANKGGVTSSSLEVLAGLGLSSEEYVDLMIFKDGKPSQFYQNYVRDIQQKITENAAAEFSCIWREHARLQGAKPRTIISDELSSKLNDLQEELENSDLFDATHSHASRRCRASRVLQFSGAIRACPRLVVGCLHGSYLRRIRHTQRLQLVLWRR</sequence>
<comment type="caution">
    <text evidence="1">The sequence shown here is derived from an EMBL/GenBank/DDBJ whole genome shotgun (WGS) entry which is preliminary data.</text>
</comment>
<protein>
    <submittedName>
        <fullName evidence="1">Uncharacterized protein</fullName>
    </submittedName>
</protein>
<reference evidence="1" key="1">
    <citation type="submission" date="2022-08" db="EMBL/GenBank/DDBJ databases">
        <title>Genome Sequence of Pycnoporus sanguineus.</title>
        <authorList>
            <person name="Buettner E."/>
        </authorList>
    </citation>
    <scope>NUCLEOTIDE SEQUENCE</scope>
    <source>
        <strain evidence="1">CG-C14</strain>
    </source>
</reference>
<keyword evidence="2" id="KW-1185">Reference proteome</keyword>
<evidence type="ECO:0000313" key="1">
    <source>
        <dbReference type="EMBL" id="KAJ3012206.1"/>
    </source>
</evidence>
<accession>A0ACC1Q6U2</accession>
<evidence type="ECO:0000313" key="2">
    <source>
        <dbReference type="Proteomes" id="UP001144978"/>
    </source>
</evidence>
<organism evidence="1 2">
    <name type="scientific">Trametes sanguinea</name>
    <dbReference type="NCBI Taxonomy" id="158606"/>
    <lineage>
        <taxon>Eukaryota</taxon>
        <taxon>Fungi</taxon>
        <taxon>Dikarya</taxon>
        <taxon>Basidiomycota</taxon>
        <taxon>Agaricomycotina</taxon>
        <taxon>Agaricomycetes</taxon>
        <taxon>Polyporales</taxon>
        <taxon>Polyporaceae</taxon>
        <taxon>Trametes</taxon>
    </lineage>
</organism>
<name>A0ACC1Q6U2_9APHY</name>